<dbReference type="PANTHER" id="PTHR21392">
    <property type="entry name" value="TRNA-URIDINE AMINOCARBOXYPROPYLTRANSFERASE 2"/>
    <property type="match status" value="1"/>
</dbReference>
<evidence type="ECO:0000313" key="8">
    <source>
        <dbReference type="Proteomes" id="UP000217289"/>
    </source>
</evidence>
<keyword evidence="4" id="KW-0819">tRNA processing</keyword>
<dbReference type="SMART" id="SM01144">
    <property type="entry name" value="DTW"/>
    <property type="match status" value="1"/>
</dbReference>
<keyword evidence="3" id="KW-0949">S-adenosyl-L-methionine</keyword>
<dbReference type="GO" id="GO:0008033">
    <property type="term" value="P:tRNA processing"/>
    <property type="evidence" value="ECO:0007669"/>
    <property type="project" value="UniProtKB-KW"/>
</dbReference>
<keyword evidence="8" id="KW-1185">Reference proteome</keyword>
<dbReference type="KEGG" id="mbd:MEBOL_005764"/>
<dbReference type="AlphaFoldDB" id="A0A250IM86"/>
<evidence type="ECO:0000313" key="7">
    <source>
        <dbReference type="EMBL" id="ATB32287.1"/>
    </source>
</evidence>
<proteinExistence type="inferred from homology"/>
<dbReference type="OrthoDB" id="370626at2"/>
<evidence type="ECO:0000256" key="1">
    <source>
        <dbReference type="ARBA" id="ARBA00012386"/>
    </source>
</evidence>
<dbReference type="GO" id="GO:0016432">
    <property type="term" value="F:tRNA-uridine aminocarboxypropyltransferase activity"/>
    <property type="evidence" value="ECO:0007669"/>
    <property type="project" value="UniProtKB-EC"/>
</dbReference>
<dbReference type="InterPro" id="IPR039262">
    <property type="entry name" value="DTWD2/TAPT"/>
</dbReference>
<dbReference type="EMBL" id="CP022163">
    <property type="protein sequence ID" value="ATB32287.1"/>
    <property type="molecule type" value="Genomic_DNA"/>
</dbReference>
<dbReference type="EC" id="2.5.1.25" evidence="1"/>
<dbReference type="Pfam" id="PF03942">
    <property type="entry name" value="DTW"/>
    <property type="match status" value="1"/>
</dbReference>
<evidence type="ECO:0000256" key="4">
    <source>
        <dbReference type="ARBA" id="ARBA00022694"/>
    </source>
</evidence>
<evidence type="ECO:0000256" key="3">
    <source>
        <dbReference type="ARBA" id="ARBA00022691"/>
    </source>
</evidence>
<comment type="similarity">
    <text evidence="5">Belongs to the TDD superfamily. DTWD2 family.</text>
</comment>
<keyword evidence="2" id="KW-0808">Transferase</keyword>
<evidence type="ECO:0000256" key="5">
    <source>
        <dbReference type="ARBA" id="ARBA00034489"/>
    </source>
</evidence>
<organism evidence="7 8">
    <name type="scientific">Melittangium boletus DSM 14713</name>
    <dbReference type="NCBI Taxonomy" id="1294270"/>
    <lineage>
        <taxon>Bacteria</taxon>
        <taxon>Pseudomonadati</taxon>
        <taxon>Myxococcota</taxon>
        <taxon>Myxococcia</taxon>
        <taxon>Myxococcales</taxon>
        <taxon>Cystobacterineae</taxon>
        <taxon>Archangiaceae</taxon>
        <taxon>Melittangium</taxon>
    </lineage>
</organism>
<name>A0A250IM86_9BACT</name>
<feature type="domain" description="DTW" evidence="6">
    <location>
        <begin position="9"/>
        <end position="190"/>
    </location>
</feature>
<sequence length="201" mass="21794">MRSSTPADLAGRCRGCYLPLALCLCAEAPRVDTRTDVLVIRHHKETHKSTNTARIAGLALKRCRIVPYGAPGVAFEPSVLAEPNTWIVFPEAPAPAPDAPPPERLVILDGSWAQARRMYQRIPGLLRLPGIALPPPAPDTRRLRQPPHPYGMSTVEAIAGALALLEGEEVARPLYALHELMIDRVLSCRGLGPSHDEGDDA</sequence>
<dbReference type="RefSeq" id="WP_095980492.1">
    <property type="nucleotide sequence ID" value="NZ_CP022163.1"/>
</dbReference>
<accession>A0A250IM86</accession>
<evidence type="ECO:0000259" key="6">
    <source>
        <dbReference type="SMART" id="SM01144"/>
    </source>
</evidence>
<protein>
    <recommendedName>
        <fullName evidence="1">tRNA-uridine aminocarboxypropyltransferase</fullName>
        <ecNumber evidence="1">2.5.1.25</ecNumber>
    </recommendedName>
</protein>
<reference evidence="7 8" key="1">
    <citation type="submission" date="2017-06" db="EMBL/GenBank/DDBJ databases">
        <authorList>
            <person name="Kim H.J."/>
            <person name="Triplett B.A."/>
        </authorList>
    </citation>
    <scope>NUCLEOTIDE SEQUENCE [LARGE SCALE GENOMIC DNA]</scope>
    <source>
        <strain evidence="7 8">DSM 14713</strain>
    </source>
</reference>
<gene>
    <name evidence="7" type="ORF">MEBOL_005764</name>
</gene>
<evidence type="ECO:0000256" key="2">
    <source>
        <dbReference type="ARBA" id="ARBA00022679"/>
    </source>
</evidence>
<dbReference type="PANTHER" id="PTHR21392:SF0">
    <property type="entry name" value="TRNA-URIDINE AMINOCARBOXYPROPYLTRANSFERASE 2"/>
    <property type="match status" value="1"/>
</dbReference>
<dbReference type="InterPro" id="IPR005636">
    <property type="entry name" value="DTW"/>
</dbReference>
<dbReference type="Proteomes" id="UP000217289">
    <property type="component" value="Chromosome"/>
</dbReference>